<reference evidence="1" key="1">
    <citation type="submission" date="2020-06" db="EMBL/GenBank/DDBJ databases">
        <title>WGS assembly of Ceratodon purpureus strain R40.</title>
        <authorList>
            <person name="Carey S.B."/>
            <person name="Jenkins J."/>
            <person name="Shu S."/>
            <person name="Lovell J.T."/>
            <person name="Sreedasyam A."/>
            <person name="Maumus F."/>
            <person name="Tiley G.P."/>
            <person name="Fernandez-Pozo N."/>
            <person name="Barry K."/>
            <person name="Chen C."/>
            <person name="Wang M."/>
            <person name="Lipzen A."/>
            <person name="Daum C."/>
            <person name="Saski C.A."/>
            <person name="Payton A.C."/>
            <person name="Mcbreen J.C."/>
            <person name="Conrad R.E."/>
            <person name="Kollar L.M."/>
            <person name="Olsson S."/>
            <person name="Huttunen S."/>
            <person name="Landis J.B."/>
            <person name="Wickett N.J."/>
            <person name="Johnson M.G."/>
            <person name="Rensing S.A."/>
            <person name="Grimwood J."/>
            <person name="Schmutz J."/>
            <person name="Mcdaniel S.F."/>
        </authorList>
    </citation>
    <scope>NUCLEOTIDE SEQUENCE</scope>
    <source>
        <strain evidence="1">R40</strain>
    </source>
</reference>
<dbReference type="Proteomes" id="UP000822688">
    <property type="component" value="Chromosome 12"/>
</dbReference>
<comment type="caution">
    <text evidence="1">The sequence shown here is derived from an EMBL/GenBank/DDBJ whole genome shotgun (WGS) entry which is preliminary data.</text>
</comment>
<dbReference type="EMBL" id="CM026433">
    <property type="protein sequence ID" value="KAG0554008.1"/>
    <property type="molecule type" value="Genomic_DNA"/>
</dbReference>
<protein>
    <submittedName>
        <fullName evidence="1">Uncharacterized protein</fullName>
    </submittedName>
</protein>
<proteinExistence type="predicted"/>
<organism evidence="1 2">
    <name type="scientific">Ceratodon purpureus</name>
    <name type="common">Fire moss</name>
    <name type="synonym">Dicranum purpureum</name>
    <dbReference type="NCBI Taxonomy" id="3225"/>
    <lineage>
        <taxon>Eukaryota</taxon>
        <taxon>Viridiplantae</taxon>
        <taxon>Streptophyta</taxon>
        <taxon>Embryophyta</taxon>
        <taxon>Bryophyta</taxon>
        <taxon>Bryophytina</taxon>
        <taxon>Bryopsida</taxon>
        <taxon>Dicranidae</taxon>
        <taxon>Pseudoditrichales</taxon>
        <taxon>Ditrichaceae</taxon>
        <taxon>Ceratodon</taxon>
    </lineage>
</organism>
<sequence length="119" mass="13478">MYTVFTVAENRIPRKGNPRNLLNNIFVCKTELPSFVSGFRISCFFLSFSLDSMVFTSSCPNFPTLQILVQWNLIRITLFVFTDDSMAGKIFSAWNDWHLSAVTHCGVMSTILTLITLGL</sequence>
<accession>A0A8T0G802</accession>
<evidence type="ECO:0000313" key="2">
    <source>
        <dbReference type="Proteomes" id="UP000822688"/>
    </source>
</evidence>
<evidence type="ECO:0000313" key="1">
    <source>
        <dbReference type="EMBL" id="KAG0554008.1"/>
    </source>
</evidence>
<dbReference type="AlphaFoldDB" id="A0A8T0G802"/>
<gene>
    <name evidence="1" type="ORF">KC19_12G055800</name>
</gene>
<name>A0A8T0G802_CERPU</name>
<keyword evidence="2" id="KW-1185">Reference proteome</keyword>